<gene>
    <name evidence="2" type="ORF">FKW44_023156</name>
</gene>
<feature type="compositionally biased region" description="Basic residues" evidence="1">
    <location>
        <begin position="52"/>
        <end position="67"/>
    </location>
</feature>
<name>A0A7T8GNJ4_CALRO</name>
<protein>
    <submittedName>
        <fullName evidence="2">Signal recognition particle subunit SRP72</fullName>
    </submittedName>
</protein>
<organism evidence="2 3">
    <name type="scientific">Caligus rogercresseyi</name>
    <name type="common">Sea louse</name>
    <dbReference type="NCBI Taxonomy" id="217165"/>
    <lineage>
        <taxon>Eukaryota</taxon>
        <taxon>Metazoa</taxon>
        <taxon>Ecdysozoa</taxon>
        <taxon>Arthropoda</taxon>
        <taxon>Crustacea</taxon>
        <taxon>Multicrustacea</taxon>
        <taxon>Hexanauplia</taxon>
        <taxon>Copepoda</taxon>
        <taxon>Siphonostomatoida</taxon>
        <taxon>Caligidae</taxon>
        <taxon>Caligus</taxon>
    </lineage>
</organism>
<sequence>RIAFRKHLKRERRNKGEKFTGIQATIMTTPPGRPLQESHQKTPQPNASRHQQQTKRQQRKENKKKGF</sequence>
<evidence type="ECO:0000256" key="1">
    <source>
        <dbReference type="SAM" id="MobiDB-lite"/>
    </source>
</evidence>
<evidence type="ECO:0000313" key="2">
    <source>
        <dbReference type="EMBL" id="QQP35044.1"/>
    </source>
</evidence>
<proteinExistence type="predicted"/>
<feature type="compositionally biased region" description="Basic residues" evidence="1">
    <location>
        <begin position="1"/>
        <end position="15"/>
    </location>
</feature>
<keyword evidence="3" id="KW-1185">Reference proteome</keyword>
<feature type="non-terminal residue" evidence="2">
    <location>
        <position position="1"/>
    </location>
</feature>
<dbReference type="OrthoDB" id="5421607at2759"/>
<evidence type="ECO:0000313" key="3">
    <source>
        <dbReference type="Proteomes" id="UP000595437"/>
    </source>
</evidence>
<reference evidence="3" key="1">
    <citation type="submission" date="2021-01" db="EMBL/GenBank/DDBJ databases">
        <title>Caligus Genome Assembly.</title>
        <authorList>
            <person name="Gallardo-Escarate C."/>
        </authorList>
    </citation>
    <scope>NUCLEOTIDE SEQUENCE [LARGE SCALE GENOMIC DNA]</scope>
</reference>
<dbReference type="Proteomes" id="UP000595437">
    <property type="component" value="Chromosome 18"/>
</dbReference>
<dbReference type="AlphaFoldDB" id="A0A7T8GNJ4"/>
<dbReference type="EMBL" id="CP045907">
    <property type="protein sequence ID" value="QQP35044.1"/>
    <property type="molecule type" value="Genomic_DNA"/>
</dbReference>
<feature type="region of interest" description="Disordered" evidence="1">
    <location>
        <begin position="1"/>
        <end position="67"/>
    </location>
</feature>
<accession>A0A7T8GNJ4</accession>